<dbReference type="AlphaFoldDB" id="A0A0E9SQN5"/>
<name>A0A0E9SQN5_ANGAN</name>
<accession>A0A0E9SQN5</accession>
<evidence type="ECO:0000313" key="1">
    <source>
        <dbReference type="EMBL" id="JAH42808.1"/>
    </source>
</evidence>
<reference evidence="1" key="2">
    <citation type="journal article" date="2015" name="Fish Shellfish Immunol.">
        <title>Early steps in the European eel (Anguilla anguilla)-Vibrio vulnificus interaction in the gills: Role of the RtxA13 toxin.</title>
        <authorList>
            <person name="Callol A."/>
            <person name="Pajuelo D."/>
            <person name="Ebbesson L."/>
            <person name="Teles M."/>
            <person name="MacKenzie S."/>
            <person name="Amaro C."/>
        </authorList>
    </citation>
    <scope>NUCLEOTIDE SEQUENCE</scope>
</reference>
<protein>
    <submittedName>
        <fullName evidence="1">Uncharacterized protein</fullName>
    </submittedName>
</protein>
<sequence length="44" mass="4629">MSPSSSFCMVAVGESILCGCSRLSISHPVLHTSHEGTDERPAVL</sequence>
<dbReference type="EMBL" id="GBXM01065769">
    <property type="protein sequence ID" value="JAH42808.1"/>
    <property type="molecule type" value="Transcribed_RNA"/>
</dbReference>
<proteinExistence type="predicted"/>
<organism evidence="1">
    <name type="scientific">Anguilla anguilla</name>
    <name type="common">European freshwater eel</name>
    <name type="synonym">Muraena anguilla</name>
    <dbReference type="NCBI Taxonomy" id="7936"/>
    <lineage>
        <taxon>Eukaryota</taxon>
        <taxon>Metazoa</taxon>
        <taxon>Chordata</taxon>
        <taxon>Craniata</taxon>
        <taxon>Vertebrata</taxon>
        <taxon>Euteleostomi</taxon>
        <taxon>Actinopterygii</taxon>
        <taxon>Neopterygii</taxon>
        <taxon>Teleostei</taxon>
        <taxon>Anguilliformes</taxon>
        <taxon>Anguillidae</taxon>
        <taxon>Anguilla</taxon>
    </lineage>
</organism>
<reference evidence="1" key="1">
    <citation type="submission" date="2014-11" db="EMBL/GenBank/DDBJ databases">
        <authorList>
            <person name="Amaro Gonzalez C."/>
        </authorList>
    </citation>
    <scope>NUCLEOTIDE SEQUENCE</scope>
</reference>